<keyword evidence="2" id="KW-0378">Hydrolase</keyword>
<dbReference type="PANTHER" id="PTHR43194:SF2">
    <property type="entry name" value="PEROXISOMAL MEMBRANE PROTEIN LPX1"/>
    <property type="match status" value="1"/>
</dbReference>
<sequence>MILVGGGIVDRSENAPLVPVLAKHFTVYNYDRRGRGDSADTTPYALQREFEDIAALIDEAGGTAYLYGVSSGAALALEAAAAGLPIAKVAAYEVPYDVSEGAKQRHLEYTEKVRSLLADDRRDDAMRLFMRLAGAPEEAIAQAHNSPMWAGSIALAHTLAYDAVCLGDGTPPTERLATITQPVLMATGGTTDDTMAGLSNGFFDTAAAAVTAAIPGAERVIIPNQGHVADPEAVVPVITRFFNGNDSNKLG</sequence>
<organism evidence="2 3">
    <name type="scientific">Amycolatopsis samaneae</name>
    <dbReference type="NCBI Taxonomy" id="664691"/>
    <lineage>
        <taxon>Bacteria</taxon>
        <taxon>Bacillati</taxon>
        <taxon>Actinomycetota</taxon>
        <taxon>Actinomycetes</taxon>
        <taxon>Pseudonocardiales</taxon>
        <taxon>Pseudonocardiaceae</taxon>
        <taxon>Amycolatopsis</taxon>
    </lineage>
</organism>
<dbReference type="GO" id="GO:0016787">
    <property type="term" value="F:hydrolase activity"/>
    <property type="evidence" value="ECO:0007669"/>
    <property type="project" value="UniProtKB-KW"/>
</dbReference>
<dbReference type="InterPro" id="IPR000073">
    <property type="entry name" value="AB_hydrolase_1"/>
</dbReference>
<evidence type="ECO:0000313" key="2">
    <source>
        <dbReference type="EMBL" id="MFD2462952.1"/>
    </source>
</evidence>
<proteinExistence type="predicted"/>
<feature type="domain" description="AB hydrolase-1" evidence="1">
    <location>
        <begin position="15"/>
        <end position="235"/>
    </location>
</feature>
<dbReference type="InterPro" id="IPR029058">
    <property type="entry name" value="AB_hydrolase_fold"/>
</dbReference>
<dbReference type="RefSeq" id="WP_345392853.1">
    <property type="nucleotide sequence ID" value="NZ_BAABHG010000005.1"/>
</dbReference>
<dbReference type="Proteomes" id="UP001597419">
    <property type="component" value="Unassembled WGS sequence"/>
</dbReference>
<dbReference type="PANTHER" id="PTHR43194">
    <property type="entry name" value="HYDROLASE ALPHA/BETA FOLD FAMILY"/>
    <property type="match status" value="1"/>
</dbReference>
<name>A0ABW5GPY1_9PSEU</name>
<dbReference type="SUPFAM" id="SSF53474">
    <property type="entry name" value="alpha/beta-Hydrolases"/>
    <property type="match status" value="1"/>
</dbReference>
<protein>
    <submittedName>
        <fullName evidence="2">Alpha/beta fold hydrolase</fullName>
    </submittedName>
</protein>
<keyword evidence="3" id="KW-1185">Reference proteome</keyword>
<dbReference type="Gene3D" id="3.40.50.1820">
    <property type="entry name" value="alpha/beta hydrolase"/>
    <property type="match status" value="1"/>
</dbReference>
<evidence type="ECO:0000259" key="1">
    <source>
        <dbReference type="Pfam" id="PF12697"/>
    </source>
</evidence>
<evidence type="ECO:0000313" key="3">
    <source>
        <dbReference type="Proteomes" id="UP001597419"/>
    </source>
</evidence>
<accession>A0ABW5GPY1</accession>
<comment type="caution">
    <text evidence="2">The sequence shown here is derived from an EMBL/GenBank/DDBJ whole genome shotgun (WGS) entry which is preliminary data.</text>
</comment>
<dbReference type="InterPro" id="IPR050228">
    <property type="entry name" value="Carboxylesterase_BioH"/>
</dbReference>
<dbReference type="EMBL" id="JBHUKU010000020">
    <property type="protein sequence ID" value="MFD2462952.1"/>
    <property type="molecule type" value="Genomic_DNA"/>
</dbReference>
<reference evidence="3" key="1">
    <citation type="journal article" date="2019" name="Int. J. Syst. Evol. Microbiol.">
        <title>The Global Catalogue of Microorganisms (GCM) 10K type strain sequencing project: providing services to taxonomists for standard genome sequencing and annotation.</title>
        <authorList>
            <consortium name="The Broad Institute Genomics Platform"/>
            <consortium name="The Broad Institute Genome Sequencing Center for Infectious Disease"/>
            <person name="Wu L."/>
            <person name="Ma J."/>
        </authorList>
    </citation>
    <scope>NUCLEOTIDE SEQUENCE [LARGE SCALE GENOMIC DNA]</scope>
    <source>
        <strain evidence="3">CGMCC 4.7643</strain>
    </source>
</reference>
<dbReference type="Pfam" id="PF12697">
    <property type="entry name" value="Abhydrolase_6"/>
    <property type="match status" value="1"/>
</dbReference>
<gene>
    <name evidence="2" type="ORF">ACFSYJ_30380</name>
</gene>